<evidence type="ECO:0000256" key="1">
    <source>
        <dbReference type="SAM" id="Coils"/>
    </source>
</evidence>
<name>A0ABU6EZ87_9ACTN</name>
<keyword evidence="1" id="KW-0175">Coiled coil</keyword>
<keyword evidence="3" id="KW-1185">Reference proteome</keyword>
<dbReference type="EMBL" id="JAOZYC010000030">
    <property type="protein sequence ID" value="MEB8337056.1"/>
    <property type="molecule type" value="Genomic_DNA"/>
</dbReference>
<organism evidence="2 3">
    <name type="scientific">Streptomyces endophyticus</name>
    <dbReference type="NCBI Taxonomy" id="714166"/>
    <lineage>
        <taxon>Bacteria</taxon>
        <taxon>Bacillati</taxon>
        <taxon>Actinomycetota</taxon>
        <taxon>Actinomycetes</taxon>
        <taxon>Kitasatosporales</taxon>
        <taxon>Streptomycetaceae</taxon>
        <taxon>Streptomyces</taxon>
    </lineage>
</organism>
<evidence type="ECO:0000313" key="3">
    <source>
        <dbReference type="Proteomes" id="UP001354931"/>
    </source>
</evidence>
<evidence type="ECO:0000313" key="2">
    <source>
        <dbReference type="EMBL" id="MEB8337056.1"/>
    </source>
</evidence>
<accession>A0ABU6EZ87</accession>
<protein>
    <submittedName>
        <fullName evidence="2">Uncharacterized protein</fullName>
    </submittedName>
</protein>
<comment type="caution">
    <text evidence="2">The sequence shown here is derived from an EMBL/GenBank/DDBJ whole genome shotgun (WGS) entry which is preliminary data.</text>
</comment>
<dbReference type="RefSeq" id="WP_326014693.1">
    <property type="nucleotide sequence ID" value="NZ_JAOZYC010000030.1"/>
</dbReference>
<dbReference type="Proteomes" id="UP001354931">
    <property type="component" value="Unassembled WGS sequence"/>
</dbReference>
<gene>
    <name evidence="2" type="ORF">OKJ99_05945</name>
</gene>
<feature type="coiled-coil region" evidence="1">
    <location>
        <begin position="2"/>
        <end position="32"/>
    </location>
</feature>
<proteinExistence type="predicted"/>
<sequence length="143" mass="15426">MRERAELLRSELEETEREVERLVTAREMVSQVLSQPQETGSQEALACPDGLQTVPKRGSVVPHRREGLGAGVLAPDYQRIMSVPASGAPQGGLRAKDLAQLLDLELVPAKIEGLRARLKRLVERGWVVQSASGMFAAASVSAG</sequence>
<reference evidence="2 3" key="1">
    <citation type="submission" date="2022-10" db="EMBL/GenBank/DDBJ databases">
        <authorList>
            <person name="Xie J."/>
            <person name="Shen N."/>
        </authorList>
    </citation>
    <scope>NUCLEOTIDE SEQUENCE [LARGE SCALE GENOMIC DNA]</scope>
    <source>
        <strain evidence="2 3">YIM65594</strain>
    </source>
</reference>